<evidence type="ECO:0000313" key="2">
    <source>
        <dbReference type="EMBL" id="MBB4276388.1"/>
    </source>
</evidence>
<dbReference type="AlphaFoldDB" id="A0A7W6RPQ6"/>
<dbReference type="InterPro" id="IPR036775">
    <property type="entry name" value="DNA_pol_Y-fam_lit_finger_sf"/>
</dbReference>
<reference evidence="2 3" key="1">
    <citation type="submission" date="2020-08" db="EMBL/GenBank/DDBJ databases">
        <title>Genomic Encyclopedia of Type Strains, Phase IV (KMG-V): Genome sequencing to study the core and pangenomes of soil and plant-associated prokaryotes.</title>
        <authorList>
            <person name="Whitman W."/>
        </authorList>
    </citation>
    <scope>NUCLEOTIDE SEQUENCE [LARGE SCALE GENOMIC DNA]</scope>
    <source>
        <strain evidence="2 3">SEMIA 402</strain>
    </source>
</reference>
<comment type="caution">
    <text evidence="2">The sequence shown here is derived from an EMBL/GenBank/DDBJ whole genome shotgun (WGS) entry which is preliminary data.</text>
</comment>
<gene>
    <name evidence="2" type="ORF">GGE12_004185</name>
</gene>
<dbReference type="EMBL" id="JACIGM010000009">
    <property type="protein sequence ID" value="MBB4276388.1"/>
    <property type="molecule type" value="Genomic_DNA"/>
</dbReference>
<feature type="domain" description="DNA polymerase Y-family little finger" evidence="1">
    <location>
        <begin position="132"/>
        <end position="227"/>
    </location>
</feature>
<organism evidence="2 3">
    <name type="scientific">Rhizobium mongolense</name>
    <dbReference type="NCBI Taxonomy" id="57676"/>
    <lineage>
        <taxon>Bacteria</taxon>
        <taxon>Pseudomonadati</taxon>
        <taxon>Pseudomonadota</taxon>
        <taxon>Alphaproteobacteria</taxon>
        <taxon>Hyphomicrobiales</taxon>
        <taxon>Rhizobiaceae</taxon>
        <taxon>Rhizobium/Agrobacterium group</taxon>
        <taxon>Rhizobium</taxon>
    </lineage>
</organism>
<dbReference type="Pfam" id="PF11799">
    <property type="entry name" value="IMS_C"/>
    <property type="match status" value="1"/>
</dbReference>
<dbReference type="GO" id="GO:0003887">
    <property type="term" value="F:DNA-directed DNA polymerase activity"/>
    <property type="evidence" value="ECO:0007669"/>
    <property type="project" value="UniProtKB-EC"/>
</dbReference>
<name>A0A7W6RPQ6_9HYPH</name>
<dbReference type="Proteomes" id="UP000533641">
    <property type="component" value="Unassembled WGS sequence"/>
</dbReference>
<dbReference type="SUPFAM" id="SSF100879">
    <property type="entry name" value="Lesion bypass DNA polymerase (Y-family), little finger domain"/>
    <property type="match status" value="1"/>
</dbReference>
<dbReference type="InterPro" id="IPR017961">
    <property type="entry name" value="DNA_pol_Y-fam_little_finger"/>
</dbReference>
<accession>A0A7W6RPQ6</accession>
<protein>
    <recommendedName>
        <fullName evidence="1">DNA polymerase Y-family little finger domain-containing protein</fullName>
    </recommendedName>
</protein>
<evidence type="ECO:0000259" key="1">
    <source>
        <dbReference type="Pfam" id="PF11799"/>
    </source>
</evidence>
<proteinExistence type="predicted"/>
<evidence type="ECO:0000313" key="3">
    <source>
        <dbReference type="Proteomes" id="UP000533641"/>
    </source>
</evidence>
<sequence length="242" mass="26941">MSPTIAVSFRLPAFENEHQLRFNFEHGGFLPKRMAIIIGKNDVGKSQALGTIAKRALKGGGLIDPGKRERAQFNRMLAFAPTQEALSIFPRPSRRRQYVRYTRYALARSSSNRRVGGLIDAIVTVARSNKAITFAERVHAYEPARDGIQPLIDKVWSYCEANGIGAKTVTLKVKYSDFQQIIRSKTMPAPLSSISELEKIVSFLLQPISPVRKGILLLGVTLSSLERGADYRSRNSSFPCDT</sequence>
<dbReference type="GO" id="GO:0003684">
    <property type="term" value="F:damaged DNA binding"/>
    <property type="evidence" value="ECO:0007669"/>
    <property type="project" value="InterPro"/>
</dbReference>
<dbReference type="Gene3D" id="3.30.1490.100">
    <property type="entry name" value="DNA polymerase, Y-family, little finger domain"/>
    <property type="match status" value="1"/>
</dbReference>
<dbReference type="GO" id="GO:0006281">
    <property type="term" value="P:DNA repair"/>
    <property type="evidence" value="ECO:0007669"/>
    <property type="project" value="InterPro"/>
</dbReference>